<accession>A0ABP2E0F5</accession>
<gene>
    <name evidence="1" type="ORF">yberc0001_9200</name>
</gene>
<dbReference type="Proteomes" id="UP000010319">
    <property type="component" value="Unassembled WGS sequence"/>
</dbReference>
<reference evidence="1" key="1">
    <citation type="submission" date="2008-12" db="EMBL/GenBank/DDBJ databases">
        <title>Annotation of the Yersinia bercovieri ATCC 43970 genome.</title>
        <authorList>
            <person name="Read T.D."/>
            <person name="Akmal A."/>
            <person name="Bishop-Lilly K."/>
            <person name="Chen P.E."/>
            <person name="Cook C."/>
            <person name="Kiley M.P."/>
            <person name="Lentz S."/>
            <person name="Mateczun A."/>
            <person name="Nagarajan N."/>
            <person name="Nolan N."/>
            <person name="Osborne B.I."/>
            <person name="Pop M."/>
            <person name="Sozhamannan S."/>
            <person name="Stewart A.C."/>
            <person name="Sulakvelidze A."/>
            <person name="Thomason B."/>
            <person name="Willner K."/>
            <person name="Zwick M.E."/>
        </authorList>
    </citation>
    <scope>NUCLEOTIDE SEQUENCE [LARGE SCALE GENOMIC DNA]</scope>
    <source>
        <strain evidence="1">ATCC 43970</strain>
    </source>
</reference>
<name>A0ABP2E0F5_YERBE</name>
<dbReference type="EMBL" id="AALC02000035">
    <property type="protein sequence ID" value="EEQ06079.1"/>
    <property type="molecule type" value="Genomic_DNA"/>
</dbReference>
<keyword evidence="2" id="KW-1185">Reference proteome</keyword>
<evidence type="ECO:0000313" key="2">
    <source>
        <dbReference type="Proteomes" id="UP000010319"/>
    </source>
</evidence>
<sequence>MSESIIMADELCVSQARKHIHYEQNSTDKIQVLDNITPE</sequence>
<evidence type="ECO:0000313" key="1">
    <source>
        <dbReference type="EMBL" id="EEQ06079.1"/>
    </source>
</evidence>
<comment type="caution">
    <text evidence="1">The sequence shown here is derived from an EMBL/GenBank/DDBJ whole genome shotgun (WGS) entry which is preliminary data.</text>
</comment>
<protein>
    <submittedName>
        <fullName evidence="1">Uncharacterized protein</fullName>
    </submittedName>
</protein>
<proteinExistence type="predicted"/>
<organism evidence="1 2">
    <name type="scientific">Yersinia bercovieri ATCC 43970</name>
    <dbReference type="NCBI Taxonomy" id="349968"/>
    <lineage>
        <taxon>Bacteria</taxon>
        <taxon>Pseudomonadati</taxon>
        <taxon>Pseudomonadota</taxon>
        <taxon>Gammaproteobacteria</taxon>
        <taxon>Enterobacterales</taxon>
        <taxon>Yersiniaceae</taxon>
        <taxon>Yersinia</taxon>
    </lineage>
</organism>